<dbReference type="NCBIfam" id="NF003439">
    <property type="entry name" value="PRK04968.1"/>
    <property type="match status" value="1"/>
</dbReference>
<evidence type="ECO:0000256" key="1">
    <source>
        <dbReference type="ARBA" id="ARBA00022475"/>
    </source>
</evidence>
<dbReference type="eggNOG" id="ENOG502ZCMR">
    <property type="taxonomic scope" value="Bacteria"/>
</dbReference>
<accession>A0A0U1P7V4</accession>
<sequence>MNHPVTRALSDFSSRYLQAWCDADRGFPESHDLVGLDSPCVVHDSGDAVTWKPELRNPMGRLDGVEKGIELTLHDDIHAFYCSQFSGDMQAKFGEIELDLLQAFNEEDIDRLQQNILGHLVTQRRLKLKPTVFIAALQAEFEVISICNLTGNVLLETLGKDVRKVLAESVEQFLTQLQPVLIEE</sequence>
<proteinExistence type="inferred from homology"/>
<keyword evidence="2 4" id="KW-0997">Cell inner membrane</keyword>
<name>A0A0U1P7V4_PHOLE</name>
<evidence type="ECO:0000256" key="4">
    <source>
        <dbReference type="HAMAP-Rule" id="MF_01104"/>
    </source>
</evidence>
<evidence type="ECO:0000313" key="5">
    <source>
        <dbReference type="EMBL" id="GAD30682.1"/>
    </source>
</evidence>
<evidence type="ECO:0000313" key="6">
    <source>
        <dbReference type="Proteomes" id="UP000030675"/>
    </source>
</evidence>
<dbReference type="Proteomes" id="UP000030675">
    <property type="component" value="Unassembled WGS sequence"/>
</dbReference>
<evidence type="ECO:0000256" key="3">
    <source>
        <dbReference type="ARBA" id="ARBA00023136"/>
    </source>
</evidence>
<dbReference type="GO" id="GO:0009898">
    <property type="term" value="C:cytoplasmic side of plasma membrane"/>
    <property type="evidence" value="ECO:0007669"/>
    <property type="project" value="InterPro"/>
</dbReference>
<protein>
    <recommendedName>
        <fullName evidence="4">Protein Syd</fullName>
    </recommendedName>
</protein>
<dbReference type="RefSeq" id="WP_023933418.1">
    <property type="nucleotide sequence ID" value="NZ_DF196819.1"/>
</dbReference>
<dbReference type="InterPro" id="IPR009948">
    <property type="entry name" value="Syd"/>
</dbReference>
<comment type="similarity">
    <text evidence="4">Belongs to the Syd family.</text>
</comment>
<evidence type="ECO:0000256" key="2">
    <source>
        <dbReference type="ARBA" id="ARBA00022519"/>
    </source>
</evidence>
<organism evidence="5 6">
    <name type="scientific">Photobacterium leiognathi lrivu.4.1</name>
    <dbReference type="NCBI Taxonomy" id="1248232"/>
    <lineage>
        <taxon>Bacteria</taxon>
        <taxon>Pseudomonadati</taxon>
        <taxon>Pseudomonadota</taxon>
        <taxon>Gammaproteobacteria</taxon>
        <taxon>Vibrionales</taxon>
        <taxon>Vibrionaceae</taxon>
        <taxon>Photobacterium</taxon>
    </lineage>
</organism>
<dbReference type="Pfam" id="PF07348">
    <property type="entry name" value="Syd"/>
    <property type="match status" value="1"/>
</dbReference>
<comment type="function">
    <text evidence="4">Interacts with the SecY protein in vivo. May bind preferentially to an uncomplexed state of SecY, thus functioning either as a chelating agent for excess SecY in the cell or as a regulatory factor that negatively controls the translocase function.</text>
</comment>
<gene>
    <name evidence="4" type="primary">syd</name>
    <name evidence="5" type="ORF">PLEI_2338</name>
</gene>
<dbReference type="CDD" id="cd16323">
    <property type="entry name" value="Syd"/>
    <property type="match status" value="1"/>
</dbReference>
<keyword evidence="3 4" id="KW-0472">Membrane</keyword>
<dbReference type="InterPro" id="IPR038228">
    <property type="entry name" value="Syd_sf"/>
</dbReference>
<keyword evidence="1 4" id="KW-1003">Cell membrane</keyword>
<dbReference type="EMBL" id="DF196819">
    <property type="protein sequence ID" value="GAD30682.1"/>
    <property type="molecule type" value="Genomic_DNA"/>
</dbReference>
<dbReference type="HAMAP" id="MF_01104">
    <property type="entry name" value="Syd"/>
    <property type="match status" value="1"/>
</dbReference>
<dbReference type="AlphaFoldDB" id="A0A0U1P7V4"/>
<dbReference type="Gene3D" id="3.40.1580.20">
    <property type="entry name" value="Syd protein"/>
    <property type="match status" value="1"/>
</dbReference>
<dbReference type="HOGENOM" id="CLU_121866_0_0_6"/>
<reference evidence="6" key="1">
    <citation type="submission" date="2012-12" db="EMBL/GenBank/DDBJ databases">
        <title>Genome Sequence of Photobacterium leiognathi lrivu.4.1.</title>
        <authorList>
            <person name="Urbanczyk H."/>
            <person name="Ogura Y."/>
            <person name="Hayashi T."/>
            <person name="Dunlap P.V."/>
        </authorList>
    </citation>
    <scope>NUCLEOTIDE SEQUENCE [LARGE SCALE GENOMIC DNA]</scope>
    <source>
        <strain evidence="6">lrivu.4.1</strain>
    </source>
</reference>
<comment type="subcellular location">
    <subcellularLocation>
        <location evidence="4">Cell inner membrane</location>
        <topology evidence="4">Peripheral membrane protein</topology>
        <orientation evidence="4">Cytoplasmic side</orientation>
    </subcellularLocation>
    <text evidence="4">Loosely associated with the cytoplasmic side of the inner membrane, probably via SecY.</text>
</comment>